<comment type="subunit">
    <text evidence="3">Homodimer.</text>
</comment>
<dbReference type="GO" id="GO:0004326">
    <property type="term" value="F:tetrahydrofolylpolyglutamate synthase activity"/>
    <property type="evidence" value="ECO:0007669"/>
    <property type="project" value="InterPro"/>
</dbReference>
<dbReference type="PROSITE" id="PS01011">
    <property type="entry name" value="FOLYLPOLYGLU_SYNT_1"/>
    <property type="match status" value="1"/>
</dbReference>
<organism evidence="15">
    <name type="scientific">uncultured Chthoniobacterales bacterium</name>
    <dbReference type="NCBI Taxonomy" id="1836801"/>
    <lineage>
        <taxon>Bacteria</taxon>
        <taxon>Pseudomonadati</taxon>
        <taxon>Verrucomicrobiota</taxon>
        <taxon>Spartobacteria</taxon>
        <taxon>Chthoniobacterales</taxon>
        <taxon>environmental samples</taxon>
    </lineage>
</organism>
<dbReference type="NCBIfam" id="TIGR02068">
    <property type="entry name" value="cya_phycin_syn"/>
    <property type="match status" value="1"/>
</dbReference>
<dbReference type="Pfam" id="PF02875">
    <property type="entry name" value="Mur_ligase_C"/>
    <property type="match status" value="1"/>
</dbReference>
<evidence type="ECO:0000256" key="6">
    <source>
        <dbReference type="ARBA" id="ARBA00022036"/>
    </source>
</evidence>
<dbReference type="Gene3D" id="3.30.470.20">
    <property type="entry name" value="ATP-grasp fold, B domain"/>
    <property type="match status" value="1"/>
</dbReference>
<evidence type="ECO:0000256" key="8">
    <source>
        <dbReference type="ARBA" id="ARBA00022741"/>
    </source>
</evidence>
<dbReference type="Gene3D" id="3.90.190.20">
    <property type="entry name" value="Mur ligase, C-terminal domain"/>
    <property type="match status" value="1"/>
</dbReference>
<dbReference type="SUPFAM" id="SSF56059">
    <property type="entry name" value="Glutathione synthetase ATP-binding domain-like"/>
    <property type="match status" value="1"/>
</dbReference>
<dbReference type="Pfam" id="PF08443">
    <property type="entry name" value="RimK"/>
    <property type="match status" value="1"/>
</dbReference>
<evidence type="ECO:0000256" key="11">
    <source>
        <dbReference type="ARBA" id="ARBA00048094"/>
    </source>
</evidence>
<keyword evidence="7 15" id="KW-0436">Ligase</keyword>
<dbReference type="Pfam" id="PF08245">
    <property type="entry name" value="Mur_ligase_M"/>
    <property type="match status" value="1"/>
</dbReference>
<accession>A0A6J4HSJ1</accession>
<dbReference type="AlphaFoldDB" id="A0A6J4HSJ1"/>
<evidence type="ECO:0000256" key="3">
    <source>
        <dbReference type="ARBA" id="ARBA00011738"/>
    </source>
</evidence>
<dbReference type="InterPro" id="IPR013651">
    <property type="entry name" value="ATP-grasp_RimK-type"/>
</dbReference>
<evidence type="ECO:0000256" key="9">
    <source>
        <dbReference type="ARBA" id="ARBA00022840"/>
    </source>
</evidence>
<dbReference type="PANTHER" id="PTHR23135">
    <property type="entry name" value="MUR LIGASE FAMILY MEMBER"/>
    <property type="match status" value="1"/>
</dbReference>
<dbReference type="SUPFAM" id="SSF53244">
    <property type="entry name" value="MurD-like peptide ligases, peptide-binding domain"/>
    <property type="match status" value="1"/>
</dbReference>
<keyword evidence="8 13" id="KW-0547">Nucleotide-binding</keyword>
<dbReference type="InterPro" id="IPR013815">
    <property type="entry name" value="ATP_grasp_subdomain_1"/>
</dbReference>
<dbReference type="InterPro" id="IPR036615">
    <property type="entry name" value="Mur_ligase_C_dom_sf"/>
</dbReference>
<comment type="catalytic activity">
    <reaction evidence="12">
        <text>[L-4-(L-arginin-2-N-yl)aspartate](n) + L-aspartate + ATP = [L-4-(L-arginin-2-N-yl)aspartate](n)-L-aspartate + ADP + phosphate + H(+)</text>
        <dbReference type="Rhea" id="RHEA:13277"/>
        <dbReference type="Rhea" id="RHEA-COMP:13728"/>
        <dbReference type="Rhea" id="RHEA-COMP:13733"/>
        <dbReference type="ChEBI" id="CHEBI:15378"/>
        <dbReference type="ChEBI" id="CHEBI:29991"/>
        <dbReference type="ChEBI" id="CHEBI:30616"/>
        <dbReference type="ChEBI" id="CHEBI:43474"/>
        <dbReference type="ChEBI" id="CHEBI:137986"/>
        <dbReference type="ChEBI" id="CHEBI:137990"/>
        <dbReference type="ChEBI" id="CHEBI:456216"/>
        <dbReference type="EC" id="6.3.2.29"/>
    </reaction>
</comment>
<evidence type="ECO:0000259" key="14">
    <source>
        <dbReference type="PROSITE" id="PS50975"/>
    </source>
</evidence>
<proteinExistence type="inferred from homology"/>
<dbReference type="Gene3D" id="3.30.1490.20">
    <property type="entry name" value="ATP-grasp fold, A domain"/>
    <property type="match status" value="1"/>
</dbReference>
<reference evidence="15" key="1">
    <citation type="submission" date="2020-02" db="EMBL/GenBank/DDBJ databases">
        <authorList>
            <person name="Meier V. D."/>
        </authorList>
    </citation>
    <scope>NUCLEOTIDE SEQUENCE</scope>
    <source>
        <strain evidence="15">AVDCRST_MAG42</strain>
    </source>
</reference>
<dbReference type="InterPro" id="IPR013221">
    <property type="entry name" value="Mur_ligase_cen"/>
</dbReference>
<comment type="similarity">
    <text evidence="2">In the C-terminal section; belongs to the MurCDEF family.</text>
</comment>
<evidence type="ECO:0000256" key="7">
    <source>
        <dbReference type="ARBA" id="ARBA00022598"/>
    </source>
</evidence>
<dbReference type="InterPro" id="IPR011810">
    <property type="entry name" value="Cya_phycin_syn"/>
</dbReference>
<dbReference type="PROSITE" id="PS50975">
    <property type="entry name" value="ATP_GRASP"/>
    <property type="match status" value="1"/>
</dbReference>
<feature type="domain" description="ATP-grasp" evidence="14">
    <location>
        <begin position="242"/>
        <end position="495"/>
    </location>
</feature>
<dbReference type="Gene3D" id="3.40.1190.10">
    <property type="entry name" value="Mur-like, catalytic domain"/>
    <property type="match status" value="1"/>
</dbReference>
<dbReference type="EMBL" id="CADCTA010000054">
    <property type="protein sequence ID" value="CAA9232695.1"/>
    <property type="molecule type" value="Genomic_DNA"/>
</dbReference>
<dbReference type="InterPro" id="IPR036565">
    <property type="entry name" value="Mur-like_cat_sf"/>
</dbReference>
<dbReference type="GO" id="GO:0046872">
    <property type="term" value="F:metal ion binding"/>
    <property type="evidence" value="ECO:0007669"/>
    <property type="project" value="InterPro"/>
</dbReference>
<dbReference type="EC" id="6.3.2.30" evidence="4"/>
<evidence type="ECO:0000256" key="2">
    <source>
        <dbReference type="ARBA" id="ARBA00009060"/>
    </source>
</evidence>
<dbReference type="GO" id="GO:0071160">
    <property type="term" value="F:cyanophycin synthetase activity (L-aspartate-adding)"/>
    <property type="evidence" value="ECO:0007669"/>
    <property type="project" value="UniProtKB-EC"/>
</dbReference>
<dbReference type="InterPro" id="IPR004101">
    <property type="entry name" value="Mur_ligase_C"/>
</dbReference>
<dbReference type="NCBIfam" id="NF010623">
    <property type="entry name" value="PRK14016.1"/>
    <property type="match status" value="1"/>
</dbReference>
<evidence type="ECO:0000256" key="1">
    <source>
        <dbReference type="ARBA" id="ARBA00003184"/>
    </source>
</evidence>
<dbReference type="InterPro" id="IPR011761">
    <property type="entry name" value="ATP-grasp"/>
</dbReference>
<protein>
    <recommendedName>
        <fullName evidence="6">Cyanophycin synthetase</fullName>
        <ecNumber evidence="5">6.3.2.29</ecNumber>
        <ecNumber evidence="4">6.3.2.30</ecNumber>
    </recommendedName>
    <alternativeName>
        <fullName evidence="10">Cyanophycin synthase</fullName>
    </alternativeName>
</protein>
<evidence type="ECO:0000313" key="15">
    <source>
        <dbReference type="EMBL" id="CAA9232695.1"/>
    </source>
</evidence>
<evidence type="ECO:0000256" key="4">
    <source>
        <dbReference type="ARBA" id="ARBA00012968"/>
    </source>
</evidence>
<dbReference type="EC" id="6.3.2.29" evidence="5"/>
<evidence type="ECO:0000256" key="5">
    <source>
        <dbReference type="ARBA" id="ARBA00013005"/>
    </source>
</evidence>
<dbReference type="SUPFAM" id="SSF53623">
    <property type="entry name" value="MurD-like peptide ligases, catalytic domain"/>
    <property type="match status" value="1"/>
</dbReference>
<dbReference type="GO" id="GO:0005524">
    <property type="term" value="F:ATP binding"/>
    <property type="evidence" value="ECO:0007669"/>
    <property type="project" value="UniProtKB-UniRule"/>
</dbReference>
<gene>
    <name evidence="15" type="ORF">AVDCRST_MAG42-1217</name>
</gene>
<dbReference type="InterPro" id="IPR018109">
    <property type="entry name" value="Folylpolyglutamate_synth_CS"/>
</dbReference>
<dbReference type="GO" id="GO:0071161">
    <property type="term" value="F:cyanophycin synthetase activity (L-arginine-adding)"/>
    <property type="evidence" value="ECO:0007669"/>
    <property type="project" value="UniProtKB-EC"/>
</dbReference>
<dbReference type="PANTHER" id="PTHR23135:SF18">
    <property type="entry name" value="CYANOPHYCIN SYNTHETASE"/>
    <property type="match status" value="1"/>
</dbReference>
<keyword evidence="9 13" id="KW-0067">ATP-binding</keyword>
<evidence type="ECO:0000256" key="10">
    <source>
        <dbReference type="ARBA" id="ARBA00031353"/>
    </source>
</evidence>
<sequence length="905" mass="98661">MRVVEARAFRGPSIYAYRRVIRMTLDLGELEEYPTSKLGDFTERLIEIIPTLDEHTCSYGERGGFIKRLQEGTWIGHVTEHIAIELQCLAGTPVSYGKTRSTGEKEGEYYVVYSYGEEQIGFLAAHLALRLVDSLLPEHLRGVERLDRLIPVEMTGFDGSKPFDFQSELTELISAAQDMALGPTTQSIVDEAARRGIPALRLNDQSLVQLSYGKHQKHIVASTTPLTSNIAVEMASDKELTVRLLGDVGLPVPKNVLVRNVDEAVAAAERLGFPLVTKPLDVSHGRGVSLNLNSLDEVRWGYEQAANYTKYVLVEQFLAGKDYRVLVINDKVVAAAERVPAHVVGDGVHTIAELVEIVNRDPRRGLGHEKVLTRITINQQAERLLQQAGFTVNTVLPAGQVFHLRSTANISTGGTAIDRTAEIHYTNSEIARRAARIIGLDIAGIDIIAPDITKPLEEVGGGIVEVNAGPGFRMHLQPSEGTPRNVARPVIDMLFPEPEPARIPVIAITGTNGKTTTSRMVAHMLQLDGKCVGLTTTDGIYINGELYKAGDTTGPWSARMVLKDPTIGAAVLETARGGILREGLGFDRCDIGAVLNVRADHLGLRGINSLEELARVKQLIVEVVRDDGFSILNADDPLTWAMRDVAEGEIIYFSASGADGGAERLGPHIAKGGCAVVTQPGVKGEMIAIYHGDQYIPLMWTHDIPATFGGQARFNVYNALAAAAVGHAMKMRVETIRQALGSFSTSFFQNPGRLNVYDEHPFRVIMDYGHNPDALGNMAAMLKQMRTRYKRVIGVLGGTGDRRDEDIIELGQLAGGMVDHLIVKQDENLRGRPSGESAGLIREGAMRGGLSESNITLVLPEPEAVEAAMRMAQPRDLVVIFADLINDVWQQITSFNGHKSEARSS</sequence>
<dbReference type="InterPro" id="IPR044019">
    <property type="entry name" value="Cyanophycin_syn_N"/>
</dbReference>
<dbReference type="Pfam" id="PF18921">
    <property type="entry name" value="Cyanophycin_syn"/>
    <property type="match status" value="1"/>
</dbReference>
<evidence type="ECO:0000256" key="13">
    <source>
        <dbReference type="PROSITE-ProRule" id="PRU00409"/>
    </source>
</evidence>
<comment type="function">
    <text evidence="1">Catalyzes the ATP-dependent polymerization of arginine and aspartate to multi-L-arginyl-poly-L-aspartic acid (cyanophycin; a water-insoluble reserve polymer).</text>
</comment>
<name>A0A6J4HSJ1_9BACT</name>
<evidence type="ECO:0000256" key="12">
    <source>
        <dbReference type="ARBA" id="ARBA00048425"/>
    </source>
</evidence>
<comment type="catalytic activity">
    <reaction evidence="11">
        <text>[L-4-(L-arginin-2-N-yl)aspartate](n)-L-aspartate + L-arginine + ATP = [L-4-(L-arginin-2-N-yl)aspartate](n+1) + ADP + phosphate + H(+)</text>
        <dbReference type="Rhea" id="RHEA:23888"/>
        <dbReference type="Rhea" id="RHEA-COMP:13732"/>
        <dbReference type="Rhea" id="RHEA-COMP:13733"/>
        <dbReference type="ChEBI" id="CHEBI:15378"/>
        <dbReference type="ChEBI" id="CHEBI:30616"/>
        <dbReference type="ChEBI" id="CHEBI:32682"/>
        <dbReference type="ChEBI" id="CHEBI:43474"/>
        <dbReference type="ChEBI" id="CHEBI:137986"/>
        <dbReference type="ChEBI" id="CHEBI:137990"/>
        <dbReference type="ChEBI" id="CHEBI:456216"/>
        <dbReference type="EC" id="6.3.2.30"/>
    </reaction>
</comment>